<dbReference type="SUPFAM" id="SSF46894">
    <property type="entry name" value="C-terminal effector domain of the bipartite response regulators"/>
    <property type="match status" value="1"/>
</dbReference>
<dbReference type="InterPro" id="IPR011006">
    <property type="entry name" value="CheY-like_superfamily"/>
</dbReference>
<organism evidence="5 6">
    <name type="scientific">Methylohalomonas lacus</name>
    <dbReference type="NCBI Taxonomy" id="398773"/>
    <lineage>
        <taxon>Bacteria</taxon>
        <taxon>Pseudomonadati</taxon>
        <taxon>Pseudomonadota</taxon>
        <taxon>Gammaproteobacteria</taxon>
        <taxon>Methylohalomonadales</taxon>
        <taxon>Methylohalomonadaceae</taxon>
        <taxon>Methylohalomonas</taxon>
    </lineage>
</organism>
<dbReference type="PROSITE" id="PS50043">
    <property type="entry name" value="HTH_LUXR_2"/>
    <property type="match status" value="1"/>
</dbReference>
<dbReference type="GO" id="GO:0003677">
    <property type="term" value="F:DNA binding"/>
    <property type="evidence" value="ECO:0007669"/>
    <property type="project" value="UniProtKB-KW"/>
</dbReference>
<dbReference type="CDD" id="cd06170">
    <property type="entry name" value="LuxR_C_like"/>
    <property type="match status" value="1"/>
</dbReference>
<evidence type="ECO:0000259" key="4">
    <source>
        <dbReference type="PROSITE" id="PS50043"/>
    </source>
</evidence>
<evidence type="ECO:0000256" key="3">
    <source>
        <dbReference type="ARBA" id="ARBA00023163"/>
    </source>
</evidence>
<sequence length="206" mass="23948">MKQARSWIVLIGSTPEIALAVGEALQGARFTFSWFPDTGSFQATSLEQHPRCVLVDFDCEQLQHSFSMLEDLLKATWRWPSVVINFRGELPLPVQMLRLYNFIFLDEPYSHKVLLRAIRYTRRFKPYRTANDVSTALHLIRELSRLTPREMVIAGEMLHGYSTKEIARSFDLSSKTVEIHRSRVLQKLRSQSTTKLLWRYLEEATG</sequence>
<keyword evidence="1" id="KW-0805">Transcription regulation</keyword>
<dbReference type="SUPFAM" id="SSF52172">
    <property type="entry name" value="CheY-like"/>
    <property type="match status" value="1"/>
</dbReference>
<dbReference type="InterPro" id="IPR016032">
    <property type="entry name" value="Sig_transdc_resp-reg_C-effctor"/>
</dbReference>
<dbReference type="AlphaFoldDB" id="A0AAE3L1I1"/>
<dbReference type="RefSeq" id="WP_259056323.1">
    <property type="nucleotide sequence ID" value="NZ_JANUCT010000015.1"/>
</dbReference>
<accession>A0AAE3L1I1</accession>
<dbReference type="Gene3D" id="3.40.50.2300">
    <property type="match status" value="1"/>
</dbReference>
<feature type="domain" description="HTH luxR-type" evidence="4">
    <location>
        <begin position="139"/>
        <end position="204"/>
    </location>
</feature>
<evidence type="ECO:0000256" key="1">
    <source>
        <dbReference type="ARBA" id="ARBA00023015"/>
    </source>
</evidence>
<dbReference type="InterPro" id="IPR000792">
    <property type="entry name" value="Tscrpt_reg_LuxR_C"/>
</dbReference>
<dbReference type="GO" id="GO:0006355">
    <property type="term" value="P:regulation of DNA-templated transcription"/>
    <property type="evidence" value="ECO:0007669"/>
    <property type="project" value="InterPro"/>
</dbReference>
<evidence type="ECO:0000256" key="2">
    <source>
        <dbReference type="ARBA" id="ARBA00023125"/>
    </source>
</evidence>
<dbReference type="PANTHER" id="PTHR44688">
    <property type="entry name" value="DNA-BINDING TRANSCRIPTIONAL ACTIVATOR DEVR_DOSR"/>
    <property type="match status" value="1"/>
</dbReference>
<gene>
    <name evidence="5" type="ORF">J2T55_002122</name>
</gene>
<evidence type="ECO:0000313" key="6">
    <source>
        <dbReference type="Proteomes" id="UP001204445"/>
    </source>
</evidence>
<dbReference type="PRINTS" id="PR00038">
    <property type="entry name" value="HTHLUXR"/>
</dbReference>
<dbReference type="Pfam" id="PF00196">
    <property type="entry name" value="GerE"/>
    <property type="match status" value="1"/>
</dbReference>
<dbReference type="Proteomes" id="UP001204445">
    <property type="component" value="Unassembled WGS sequence"/>
</dbReference>
<proteinExistence type="predicted"/>
<keyword evidence="3" id="KW-0804">Transcription</keyword>
<dbReference type="PROSITE" id="PS00622">
    <property type="entry name" value="HTH_LUXR_1"/>
    <property type="match status" value="1"/>
</dbReference>
<keyword evidence="2" id="KW-0238">DNA-binding</keyword>
<name>A0AAE3L1I1_9GAMM</name>
<reference evidence="5" key="1">
    <citation type="submission" date="2022-08" db="EMBL/GenBank/DDBJ databases">
        <title>Genomic Encyclopedia of Type Strains, Phase III (KMG-III): the genomes of soil and plant-associated and newly described type strains.</title>
        <authorList>
            <person name="Whitman W."/>
        </authorList>
    </citation>
    <scope>NUCLEOTIDE SEQUENCE</scope>
    <source>
        <strain evidence="5">HMT 1</strain>
    </source>
</reference>
<dbReference type="EMBL" id="JANUCT010000015">
    <property type="protein sequence ID" value="MCS3904089.1"/>
    <property type="molecule type" value="Genomic_DNA"/>
</dbReference>
<dbReference type="SMART" id="SM00421">
    <property type="entry name" value="HTH_LUXR"/>
    <property type="match status" value="1"/>
</dbReference>
<keyword evidence="6" id="KW-1185">Reference proteome</keyword>
<dbReference type="PANTHER" id="PTHR44688:SF16">
    <property type="entry name" value="DNA-BINDING TRANSCRIPTIONAL ACTIVATOR DEVR_DOSR"/>
    <property type="match status" value="1"/>
</dbReference>
<evidence type="ECO:0000313" key="5">
    <source>
        <dbReference type="EMBL" id="MCS3904089.1"/>
    </source>
</evidence>
<protein>
    <submittedName>
        <fullName evidence="5">Two-component system response regulator FixJ</fullName>
    </submittedName>
</protein>
<comment type="caution">
    <text evidence="5">The sequence shown here is derived from an EMBL/GenBank/DDBJ whole genome shotgun (WGS) entry which is preliminary data.</text>
</comment>